<evidence type="ECO:0000259" key="6">
    <source>
        <dbReference type="PROSITE" id="PS00715"/>
    </source>
</evidence>
<organism evidence="7 8">
    <name type="scientific">Streptomyces cirratus</name>
    <dbReference type="NCBI Taxonomy" id="68187"/>
    <lineage>
        <taxon>Bacteria</taxon>
        <taxon>Bacillati</taxon>
        <taxon>Actinomycetota</taxon>
        <taxon>Actinomycetes</taxon>
        <taxon>Kitasatosporales</taxon>
        <taxon>Streptomycetaceae</taxon>
        <taxon>Streptomyces</taxon>
    </lineage>
</organism>
<evidence type="ECO:0000256" key="4">
    <source>
        <dbReference type="ARBA" id="ARBA00023163"/>
    </source>
</evidence>
<evidence type="ECO:0000256" key="1">
    <source>
        <dbReference type="ARBA" id="ARBA00023015"/>
    </source>
</evidence>
<dbReference type="InterPro" id="IPR007627">
    <property type="entry name" value="RNA_pol_sigma70_r2"/>
</dbReference>
<evidence type="ECO:0000313" key="7">
    <source>
        <dbReference type="EMBL" id="GHB70437.1"/>
    </source>
</evidence>
<feature type="region of interest" description="Disordered" evidence="5">
    <location>
        <begin position="164"/>
        <end position="186"/>
    </location>
</feature>
<evidence type="ECO:0000313" key="8">
    <source>
        <dbReference type="Proteomes" id="UP000642673"/>
    </source>
</evidence>
<dbReference type="InterPro" id="IPR007630">
    <property type="entry name" value="RNA_pol_sigma70_r4"/>
</dbReference>
<dbReference type="Pfam" id="PF04539">
    <property type="entry name" value="Sigma70_r3"/>
    <property type="match status" value="1"/>
</dbReference>
<proteinExistence type="predicted"/>
<evidence type="ECO:0000256" key="2">
    <source>
        <dbReference type="ARBA" id="ARBA00023082"/>
    </source>
</evidence>
<dbReference type="NCBIfam" id="TIGR02980">
    <property type="entry name" value="SigBFG"/>
    <property type="match status" value="1"/>
</dbReference>
<dbReference type="SUPFAM" id="SSF88946">
    <property type="entry name" value="Sigma2 domain of RNA polymerase sigma factors"/>
    <property type="match status" value="1"/>
</dbReference>
<feature type="domain" description="RNA polymerase sigma-70" evidence="6">
    <location>
        <begin position="66"/>
        <end position="79"/>
    </location>
</feature>
<gene>
    <name evidence="7" type="ORF">GCM10010347_45930</name>
</gene>
<dbReference type="Gene3D" id="1.20.140.160">
    <property type="match status" value="1"/>
</dbReference>
<keyword evidence="1" id="KW-0805">Transcription regulation</keyword>
<accession>A0ABQ3EX30</accession>
<dbReference type="Pfam" id="PF04542">
    <property type="entry name" value="Sigma70_r2"/>
    <property type="match status" value="1"/>
</dbReference>
<dbReference type="InterPro" id="IPR013324">
    <property type="entry name" value="RNA_pol_sigma_r3/r4-like"/>
</dbReference>
<dbReference type="InterPro" id="IPR014322">
    <property type="entry name" value="RNA_pol_sigma-B/F/G"/>
</dbReference>
<keyword evidence="4" id="KW-0804">Transcription</keyword>
<dbReference type="InterPro" id="IPR014284">
    <property type="entry name" value="RNA_pol_sigma-70_dom"/>
</dbReference>
<dbReference type="PANTHER" id="PTHR30385">
    <property type="entry name" value="SIGMA FACTOR F FLAGELLAR"/>
    <property type="match status" value="1"/>
</dbReference>
<dbReference type="SUPFAM" id="SSF88659">
    <property type="entry name" value="Sigma3 and sigma4 domains of RNA polymerase sigma factors"/>
    <property type="match status" value="2"/>
</dbReference>
<dbReference type="CDD" id="cd06171">
    <property type="entry name" value="Sigma70_r4"/>
    <property type="match status" value="1"/>
</dbReference>
<dbReference type="InterPro" id="IPR000943">
    <property type="entry name" value="RNA_pol_sigma70"/>
</dbReference>
<feature type="compositionally biased region" description="Polar residues" evidence="5">
    <location>
        <begin position="297"/>
        <end position="320"/>
    </location>
</feature>
<keyword evidence="2" id="KW-0731">Sigma factor</keyword>
<evidence type="ECO:0000256" key="5">
    <source>
        <dbReference type="SAM" id="MobiDB-lite"/>
    </source>
</evidence>
<sequence length="377" mass="40900">MDRTELTDVATHEARALSVALFRRLAGLEEGTAEYSYVRNSLVELNISLVRYAARRFRGRSEPMEDIVQVGTIGLIKAINRFDPDRGVEFTSFAMPTITGEIKRFFRDTSWAVKVPRRLQELRIDTAKAHDCLEQDLGREPTDSELAEQLHVSPEELAEGRKAARAYSARSLDAPTQEESDRDPYAAPTALSEEEGAYDLIECLESLKPMLAGLSPRERTLLELRFGQELTQSEIGGLLGLSQMHVSRLLNRTLTRLRQEFLTDAEEISQEVPGTPGTAGSPVPAENPGTARISGAARSSGTARNPGTASSGTVRNSATARSPGAAKNPGTAGSSGSRREPAGAAEPGAAPPARPSSREKRRRKARRPSSSRAVPAR</sequence>
<dbReference type="Pfam" id="PF04545">
    <property type="entry name" value="Sigma70_r4"/>
    <property type="match status" value="1"/>
</dbReference>
<dbReference type="InterPro" id="IPR013325">
    <property type="entry name" value="RNA_pol_sigma_r2"/>
</dbReference>
<reference evidence="8" key="1">
    <citation type="journal article" date="2019" name="Int. J. Syst. Evol. Microbiol.">
        <title>The Global Catalogue of Microorganisms (GCM) 10K type strain sequencing project: providing services to taxonomists for standard genome sequencing and annotation.</title>
        <authorList>
            <consortium name="The Broad Institute Genomics Platform"/>
            <consortium name="The Broad Institute Genome Sequencing Center for Infectious Disease"/>
            <person name="Wu L."/>
            <person name="Ma J."/>
        </authorList>
    </citation>
    <scope>NUCLEOTIDE SEQUENCE [LARGE SCALE GENOMIC DNA]</scope>
    <source>
        <strain evidence="8">JCM 4738</strain>
    </source>
</reference>
<feature type="compositionally biased region" description="Basic residues" evidence="5">
    <location>
        <begin position="359"/>
        <end position="369"/>
    </location>
</feature>
<keyword evidence="8" id="KW-1185">Reference proteome</keyword>
<dbReference type="Gene3D" id="1.20.120.1810">
    <property type="match status" value="1"/>
</dbReference>
<comment type="caution">
    <text evidence="7">The sequence shown here is derived from an EMBL/GenBank/DDBJ whole genome shotgun (WGS) entry which is preliminary data.</text>
</comment>
<dbReference type="InterPro" id="IPR007624">
    <property type="entry name" value="RNA_pol_sigma70_r3"/>
</dbReference>
<keyword evidence="3" id="KW-0238">DNA-binding</keyword>
<feature type="region of interest" description="Disordered" evidence="5">
    <location>
        <begin position="265"/>
        <end position="377"/>
    </location>
</feature>
<dbReference type="PRINTS" id="PR00046">
    <property type="entry name" value="SIGMA70FCT"/>
</dbReference>
<dbReference type="EMBL" id="BMVP01000009">
    <property type="protein sequence ID" value="GHB70437.1"/>
    <property type="molecule type" value="Genomic_DNA"/>
</dbReference>
<evidence type="ECO:0000256" key="3">
    <source>
        <dbReference type="ARBA" id="ARBA00023125"/>
    </source>
</evidence>
<dbReference type="Proteomes" id="UP000642673">
    <property type="component" value="Unassembled WGS sequence"/>
</dbReference>
<name>A0ABQ3EX30_9ACTN</name>
<dbReference type="PANTHER" id="PTHR30385:SF4">
    <property type="entry name" value="RNA POLYMERASE SIGMA-E FACTOR"/>
    <property type="match status" value="1"/>
</dbReference>
<dbReference type="NCBIfam" id="TIGR02937">
    <property type="entry name" value="sigma70-ECF"/>
    <property type="match status" value="1"/>
</dbReference>
<protein>
    <recommendedName>
        <fullName evidence="6">RNA polymerase sigma-70 domain-containing protein</fullName>
    </recommendedName>
</protein>
<dbReference type="PROSITE" id="PS00715">
    <property type="entry name" value="SIGMA70_1"/>
    <property type="match status" value="1"/>
</dbReference>